<protein>
    <submittedName>
        <fullName evidence="2">Glycosyl transferase family 1</fullName>
    </submittedName>
</protein>
<dbReference type="EMBL" id="MYFO01000060">
    <property type="protein sequence ID" value="TFE83025.1"/>
    <property type="molecule type" value="Genomic_DNA"/>
</dbReference>
<dbReference type="OrthoDB" id="158463at2"/>
<gene>
    <name evidence="2" type="ORF">B5M42_24005</name>
</gene>
<dbReference type="GO" id="GO:0016757">
    <property type="term" value="F:glycosyltransferase activity"/>
    <property type="evidence" value="ECO:0007669"/>
    <property type="project" value="InterPro"/>
</dbReference>
<dbReference type="Gene3D" id="3.40.50.2000">
    <property type="entry name" value="Glycogen Phosphorylase B"/>
    <property type="match status" value="1"/>
</dbReference>
<proteinExistence type="predicted"/>
<evidence type="ECO:0000313" key="3">
    <source>
        <dbReference type="Proteomes" id="UP000298246"/>
    </source>
</evidence>
<reference evidence="2 3" key="1">
    <citation type="submission" date="2017-03" db="EMBL/GenBank/DDBJ databases">
        <title>Isolation of Levoglucosan Utilizing Bacteria.</title>
        <authorList>
            <person name="Arya A.S."/>
        </authorList>
    </citation>
    <scope>NUCLEOTIDE SEQUENCE [LARGE SCALE GENOMIC DNA]</scope>
    <source>
        <strain evidence="2 3">MEC069</strain>
    </source>
</reference>
<dbReference type="RefSeq" id="WP_134757550.1">
    <property type="nucleotide sequence ID" value="NZ_MYFO02000002.1"/>
</dbReference>
<dbReference type="AlphaFoldDB" id="A0A4Y8PQR2"/>
<evidence type="ECO:0000259" key="1">
    <source>
        <dbReference type="Pfam" id="PF00534"/>
    </source>
</evidence>
<dbReference type="Pfam" id="PF00534">
    <property type="entry name" value="Glycos_transf_1"/>
    <property type="match status" value="1"/>
</dbReference>
<keyword evidence="2" id="KW-0808">Transferase</keyword>
<accession>A0A4Y8PQR2</accession>
<feature type="domain" description="Glycosyl transferase family 1" evidence="1">
    <location>
        <begin position="167"/>
        <end position="329"/>
    </location>
</feature>
<dbReference type="CDD" id="cd03801">
    <property type="entry name" value="GT4_PimA-like"/>
    <property type="match status" value="1"/>
</dbReference>
<name>A0A4Y8PQR2_9BACL</name>
<evidence type="ECO:0000313" key="2">
    <source>
        <dbReference type="EMBL" id="TFE83025.1"/>
    </source>
</evidence>
<organism evidence="2 3">
    <name type="scientific">Paenibacillus athensensis</name>
    <dbReference type="NCBI Taxonomy" id="1967502"/>
    <lineage>
        <taxon>Bacteria</taxon>
        <taxon>Bacillati</taxon>
        <taxon>Bacillota</taxon>
        <taxon>Bacilli</taxon>
        <taxon>Bacillales</taxon>
        <taxon>Paenibacillaceae</taxon>
        <taxon>Paenibacillus</taxon>
    </lineage>
</organism>
<dbReference type="InterPro" id="IPR001296">
    <property type="entry name" value="Glyco_trans_1"/>
</dbReference>
<comment type="caution">
    <text evidence="2">The sequence shown here is derived from an EMBL/GenBank/DDBJ whole genome shotgun (WGS) entry which is preliminary data.</text>
</comment>
<dbReference type="Proteomes" id="UP000298246">
    <property type="component" value="Unassembled WGS sequence"/>
</dbReference>
<sequence>MNVLFVYYLPSGGVETLNRQRCLALRRQGVQGHCLYYRSGAGLQNASDIPIFITSQEQDMSVILQNGRYDAVIVISDYYALQRIRAAGYTGKLIFEIQGFGAKATARKELLTAQIYISSYADALLHPQTPHIGELLAELYPAVPTFAFPNSFDTAAFGYRALETPAYPIMAWIGRLEDNKNWREALQIATKLTRRFSAMQLWMFIDPLLSADSEKAAFTEQIERLGLGPHLQVFHNVKHADMMNFLSVVGDSGGFLCVTSKVEGAPYAVLEAMSCLCPVLTTDSDGVRSAIDHNRTGKYYALGDIDHAAAEAQELMLNAQLRQAIRQQALGHVQVVHHPDVYAYHFINMIHAL</sequence>
<dbReference type="SUPFAM" id="SSF53756">
    <property type="entry name" value="UDP-Glycosyltransferase/glycogen phosphorylase"/>
    <property type="match status" value="1"/>
</dbReference>
<dbReference type="PANTHER" id="PTHR12526">
    <property type="entry name" value="GLYCOSYLTRANSFERASE"/>
    <property type="match status" value="1"/>
</dbReference>
<keyword evidence="3" id="KW-1185">Reference proteome</keyword>